<feature type="binding site" evidence="15">
    <location>
        <position position="597"/>
    </location>
    <ligand>
        <name>FMN</name>
        <dbReference type="ChEBI" id="CHEBI:58210"/>
    </ligand>
</feature>
<dbReference type="InterPro" id="IPR013785">
    <property type="entry name" value="Aldolase_TIM"/>
</dbReference>
<dbReference type="GO" id="GO:0005737">
    <property type="term" value="C:cytoplasm"/>
    <property type="evidence" value="ECO:0007669"/>
    <property type="project" value="UniProtKB-SubCell"/>
</dbReference>
<feature type="domain" description="GHMP kinase C-terminal" evidence="18">
    <location>
        <begin position="352"/>
        <end position="410"/>
    </location>
</feature>
<comment type="similarity">
    <text evidence="15">Belongs to the IPP isomerase type 2 family.</text>
</comment>
<comment type="cofactor">
    <cofactor evidence="15">
        <name>Mg(2+)</name>
        <dbReference type="ChEBI" id="CHEBI:18420"/>
    </cofactor>
</comment>
<comment type="cofactor">
    <cofactor evidence="1 15">
        <name>FMN</name>
        <dbReference type="ChEBI" id="CHEBI:58210"/>
    </cofactor>
</comment>
<keyword evidence="12 15" id="KW-0414">Isoprene biosynthesis</keyword>
<dbReference type="SUPFAM" id="SSF54211">
    <property type="entry name" value="Ribosomal protein S5 domain 2-like"/>
    <property type="match status" value="1"/>
</dbReference>
<dbReference type="EMBL" id="ADCX01000001">
    <property type="protein sequence ID" value="EQW18261.1"/>
    <property type="molecule type" value="Genomic_DNA"/>
</dbReference>
<feature type="binding site" evidence="15">
    <location>
        <begin position="538"/>
        <end position="540"/>
    </location>
    <ligand>
        <name>FMN</name>
        <dbReference type="ChEBI" id="CHEBI:58210"/>
    </ligand>
</feature>
<evidence type="ECO:0000259" key="16">
    <source>
        <dbReference type="Pfam" id="PF00288"/>
    </source>
</evidence>
<dbReference type="CDD" id="cd02811">
    <property type="entry name" value="IDI-2_FMN"/>
    <property type="match status" value="1"/>
</dbReference>
<evidence type="ECO:0000313" key="20">
    <source>
        <dbReference type="Proteomes" id="UP000005777"/>
    </source>
</evidence>
<dbReference type="InterPro" id="IPR020568">
    <property type="entry name" value="Ribosomal_Su5_D2-typ_SF"/>
</dbReference>
<dbReference type="EC" id="5.3.3.2" evidence="15"/>
<feature type="binding site" evidence="15">
    <location>
        <begin position="773"/>
        <end position="774"/>
    </location>
    <ligand>
        <name>FMN</name>
        <dbReference type="ChEBI" id="CHEBI:58210"/>
    </ligand>
</feature>
<keyword evidence="4 15" id="KW-0288">FMN</keyword>
<evidence type="ECO:0000256" key="10">
    <source>
        <dbReference type="ARBA" id="ARBA00022842"/>
    </source>
</evidence>
<dbReference type="GO" id="GO:0016491">
    <property type="term" value="F:oxidoreductase activity"/>
    <property type="evidence" value="ECO:0007669"/>
    <property type="project" value="InterPro"/>
</dbReference>
<dbReference type="PANTHER" id="PTHR43665:SF1">
    <property type="entry name" value="ISOPENTENYL-DIPHOSPHATE DELTA-ISOMERASE"/>
    <property type="match status" value="1"/>
</dbReference>
<name>W1MXC7_SCAIO</name>
<dbReference type="Pfam" id="PF00288">
    <property type="entry name" value="GHMP_kinases_N"/>
    <property type="match status" value="1"/>
</dbReference>
<comment type="cofactor">
    <cofactor evidence="15">
        <name>NADPH</name>
        <dbReference type="ChEBI" id="CHEBI:57783"/>
    </cofactor>
</comment>
<dbReference type="SUPFAM" id="SSF51395">
    <property type="entry name" value="FMN-linked oxidoreductases"/>
    <property type="match status" value="1"/>
</dbReference>
<evidence type="ECO:0000256" key="15">
    <source>
        <dbReference type="HAMAP-Rule" id="MF_00354"/>
    </source>
</evidence>
<evidence type="ECO:0000256" key="13">
    <source>
        <dbReference type="ARBA" id="ARBA00023235"/>
    </source>
</evidence>
<dbReference type="InterPro" id="IPR000262">
    <property type="entry name" value="FMN-dep_DH"/>
</dbReference>
<keyword evidence="8" id="KW-0418">Kinase</keyword>
<dbReference type="Gene3D" id="3.20.20.70">
    <property type="entry name" value="Aldolase class I"/>
    <property type="match status" value="1"/>
</dbReference>
<feature type="binding site" evidence="15">
    <location>
        <position position="628"/>
    </location>
    <ligand>
        <name>Mg(2+)</name>
        <dbReference type="ChEBI" id="CHEBI:18420"/>
    </ligand>
</feature>
<feature type="binding site" evidence="15">
    <location>
        <position position="568"/>
    </location>
    <ligand>
        <name>FMN</name>
        <dbReference type="ChEBI" id="CHEBI:58210"/>
    </ligand>
</feature>
<dbReference type="InterPro" id="IPR013750">
    <property type="entry name" value="GHMP_kinase_C_dom"/>
</dbReference>
<keyword evidence="5" id="KW-0808">Transferase</keyword>
<evidence type="ECO:0000256" key="5">
    <source>
        <dbReference type="ARBA" id="ARBA00022679"/>
    </source>
</evidence>
<keyword evidence="6 15" id="KW-0479">Metal-binding</keyword>
<comment type="subcellular location">
    <subcellularLocation>
        <location evidence="15">Cytoplasm</location>
    </subcellularLocation>
</comment>
<keyword evidence="20" id="KW-1185">Reference proteome</keyword>
<dbReference type="GO" id="GO:0004452">
    <property type="term" value="F:isopentenyl-diphosphate delta-isomerase activity"/>
    <property type="evidence" value="ECO:0007669"/>
    <property type="project" value="UniProtKB-UniRule"/>
</dbReference>
<evidence type="ECO:0000256" key="6">
    <source>
        <dbReference type="ARBA" id="ARBA00022723"/>
    </source>
</evidence>
<comment type="function">
    <text evidence="15">Involved in the biosynthesis of isoprenoids. Catalyzes the 1,3-allylic rearrangement of the homoallylic substrate isopentenyl (IPP) to its allylic isomer, dimethylallyl diphosphate (DMAPP).</text>
</comment>
<dbReference type="PRINTS" id="PR00959">
    <property type="entry name" value="MEVGALKINASE"/>
</dbReference>
<keyword evidence="11 15" id="KW-0521">NADP</keyword>
<evidence type="ECO:0000256" key="2">
    <source>
        <dbReference type="ARBA" id="ARBA00022490"/>
    </source>
</evidence>
<evidence type="ECO:0000256" key="7">
    <source>
        <dbReference type="ARBA" id="ARBA00022741"/>
    </source>
</evidence>
<evidence type="ECO:0000256" key="4">
    <source>
        <dbReference type="ARBA" id="ARBA00022643"/>
    </source>
</evidence>
<keyword evidence="3 15" id="KW-0285">Flavoprotein</keyword>
<comment type="catalytic activity">
    <reaction evidence="15">
        <text>isopentenyl diphosphate = dimethylallyl diphosphate</text>
        <dbReference type="Rhea" id="RHEA:23284"/>
        <dbReference type="ChEBI" id="CHEBI:57623"/>
        <dbReference type="ChEBI" id="CHEBI:128769"/>
        <dbReference type="EC" id="5.3.3.2"/>
    </reaction>
</comment>
<dbReference type="Pfam" id="PF08544">
    <property type="entry name" value="GHMP_kinases_C"/>
    <property type="match status" value="1"/>
</dbReference>
<dbReference type="HAMAP" id="MF_00354">
    <property type="entry name" value="Idi_2"/>
    <property type="match status" value="1"/>
</dbReference>
<dbReference type="GO" id="GO:0005524">
    <property type="term" value="F:ATP binding"/>
    <property type="evidence" value="ECO:0007669"/>
    <property type="project" value="UniProtKB-KW"/>
</dbReference>
<dbReference type="PANTHER" id="PTHR43665">
    <property type="entry name" value="ISOPENTENYL-DIPHOSPHATE DELTA-ISOMERASE"/>
    <property type="match status" value="1"/>
</dbReference>
<reference evidence="19 20" key="1">
    <citation type="submission" date="2012-01" db="EMBL/GenBank/DDBJ databases">
        <title>The Genome Sequence of Scardovia inopinata F0304.</title>
        <authorList>
            <consortium name="The Broad Institute Genome Sequencing Platform"/>
            <person name="Earl A."/>
            <person name="Ward D."/>
            <person name="Feldgarden M."/>
            <person name="Gevers D."/>
            <person name="Izard J."/>
            <person name="Baranova O.V."/>
            <person name="Blanton J.M."/>
            <person name="Tanner A.C."/>
            <person name="Dewhirst F.E."/>
            <person name="Young S.K."/>
            <person name="Zeng Q."/>
            <person name="Gargeya S."/>
            <person name="Fitzgerald M."/>
            <person name="Haas B."/>
            <person name="Abouelleil A."/>
            <person name="Alvarado L."/>
            <person name="Arachchi H.M."/>
            <person name="Berlin A."/>
            <person name="Chapman S.B."/>
            <person name="Gearin G."/>
            <person name="Goldberg J."/>
            <person name="Griggs A."/>
            <person name="Gujja S."/>
            <person name="Hansen M."/>
            <person name="Heiman D."/>
            <person name="Howarth C."/>
            <person name="Larimer J."/>
            <person name="Lui A."/>
            <person name="MacDonald P.J."/>
            <person name="McCowen C."/>
            <person name="Montmayeur A."/>
            <person name="Murphy C."/>
            <person name="Neiman D."/>
            <person name="Pearson M."/>
            <person name="Priest M."/>
            <person name="Roberts A."/>
            <person name="Saif S."/>
            <person name="Shea T."/>
            <person name="Sisk P."/>
            <person name="Stolte C."/>
            <person name="Sykes S."/>
            <person name="Wortman J."/>
            <person name="Nusbaum C."/>
            <person name="Birren B."/>
        </authorList>
    </citation>
    <scope>NUCLEOTIDE SEQUENCE [LARGE SCALE GENOMIC DNA]</scope>
    <source>
        <strain evidence="19 20">F0304</strain>
    </source>
</reference>
<dbReference type="GO" id="GO:0016301">
    <property type="term" value="F:kinase activity"/>
    <property type="evidence" value="ECO:0007669"/>
    <property type="project" value="UniProtKB-KW"/>
</dbReference>
<feature type="domain" description="GHMP kinase N-terminal" evidence="16">
    <location>
        <begin position="123"/>
        <end position="206"/>
    </location>
</feature>
<comment type="subunit">
    <text evidence="14 15">Homooctamer. Dimer of tetramers.</text>
</comment>
<comment type="caution">
    <text evidence="19">The sequence shown here is derived from an EMBL/GenBank/DDBJ whole genome shotgun (WGS) entry which is preliminary data.</text>
</comment>
<evidence type="ECO:0000256" key="8">
    <source>
        <dbReference type="ARBA" id="ARBA00022777"/>
    </source>
</evidence>
<evidence type="ECO:0000259" key="18">
    <source>
        <dbReference type="Pfam" id="PF08544"/>
    </source>
</evidence>
<feature type="domain" description="FMN-dependent dehydrogenase" evidence="17">
    <location>
        <begin position="652"/>
        <end position="817"/>
    </location>
</feature>
<dbReference type="eggNOG" id="COG1577">
    <property type="taxonomic scope" value="Bacteria"/>
</dbReference>
<dbReference type="AlphaFoldDB" id="W1MXC7"/>
<dbReference type="InterPro" id="IPR036554">
    <property type="entry name" value="GHMP_kinase_C_sf"/>
</dbReference>
<dbReference type="Gene3D" id="3.30.230.10">
    <property type="match status" value="1"/>
</dbReference>
<dbReference type="GO" id="GO:0070402">
    <property type="term" value="F:NADPH binding"/>
    <property type="evidence" value="ECO:0007669"/>
    <property type="project" value="UniProtKB-UniRule"/>
</dbReference>
<dbReference type="InterPro" id="IPR011179">
    <property type="entry name" value="IPdP_isomerase"/>
</dbReference>
<keyword evidence="9" id="KW-0067">ATP-binding</keyword>
<sequence length="842" mass="92373">MYRPVALQFLYVEHIRSTSAEGGVLPQSLKVHVPGKLYLMGEYAVVEGYPAIVMPVDRYVTVSIHARPSVTEDSLLIGSTLFPQEEREILFTHLDSNLVNPEDPLKQILVSALLTLRYASECGVPLRSCSLVIDSQLDDATTGRKFGLGSSGASMVAVVRALLDFFLVPEPTNVSRETLVYKLACFALTVVGDNGSGGDIAACAWGRPLYYIRPQREWLLNRVRDLTREERLADTEQLAHNERLNQVNQLDSLCQVKSLRSCETKISLSALVAADWPGLVIDPCQISPDISFIIGWTGSPASSDKLVSAMAEYKAQNPKDFKSYCRRTEEIVNTFRQICSTHAQAACSLISQAEQAMEDLSCKVSAPIETPKLHRLVEIAASCGFVGKISGAGGGDCGFAAGTNGSAYKITRLKALWQEEGIIPVDFNFLLNSESHEGEAGENRTESIPSALSKPNSSLIDDRNLIASRKEDHVRLARAQQARAQQRNLGEEYQGRVYDELDSCEFIHTSLPEISIDQVDISTDLAGIRQNKPFFINAMTGGTELTNEINMKLAQVAGRTGTLMALGSMSILVKKPQVRDLYRRLKQENPQVSFIANLGAEHSPESALAVVEAVDAQALQIHINPAQEIVMPEGSRDFRGWVDNITNIAIAMRERSIPVIAKEVGFGMSRQTAQILKEAGITYIDVAGKGGTNFITIENARLREKQGRSSGQTEPRLGISDFSYLKSWGISTLRSLIEVRGVEGIVPIASGGVRNPLDAIKYLALGARTIGLSGIFLDSVMTRGIEGTVDLVETWQDHIQRIFTLLGVRTIQELQEKSRMVFPASLIEYCRQRGLTLPDSSN</sequence>
<dbReference type="Proteomes" id="UP000005777">
    <property type="component" value="Unassembled WGS sequence"/>
</dbReference>
<evidence type="ECO:0000256" key="1">
    <source>
        <dbReference type="ARBA" id="ARBA00001917"/>
    </source>
</evidence>
<evidence type="ECO:0000259" key="17">
    <source>
        <dbReference type="Pfam" id="PF01070"/>
    </source>
</evidence>
<dbReference type="GO" id="GO:0008299">
    <property type="term" value="P:isoprenoid biosynthetic process"/>
    <property type="evidence" value="ECO:0007669"/>
    <property type="project" value="UniProtKB-UniRule"/>
</dbReference>
<feature type="binding site" evidence="15">
    <location>
        <begin position="752"/>
        <end position="754"/>
    </location>
    <ligand>
        <name>FMN</name>
        <dbReference type="ChEBI" id="CHEBI:58210"/>
    </ligand>
</feature>
<dbReference type="InterPro" id="IPR006204">
    <property type="entry name" value="GHMP_kinase_N_dom"/>
</dbReference>
<dbReference type="NCBIfam" id="TIGR02151">
    <property type="entry name" value="IPP_isom_2"/>
    <property type="match status" value="1"/>
</dbReference>
<feature type="binding site" evidence="15">
    <location>
        <position position="627"/>
    </location>
    <ligand>
        <name>substrate</name>
    </ligand>
</feature>
<evidence type="ECO:0000256" key="9">
    <source>
        <dbReference type="ARBA" id="ARBA00022840"/>
    </source>
</evidence>
<keyword evidence="2 15" id="KW-0963">Cytoplasm</keyword>
<dbReference type="eggNOG" id="COG1304">
    <property type="taxonomic scope" value="Bacteria"/>
</dbReference>
<dbReference type="HOGENOM" id="CLU_017814_7_1_11"/>
<gene>
    <name evidence="15" type="primary">fni</name>
    <name evidence="19" type="ORF">HMPREF9020_01477</name>
</gene>
<dbReference type="Gene3D" id="3.30.70.890">
    <property type="entry name" value="GHMP kinase, C-terminal domain"/>
    <property type="match status" value="1"/>
</dbReference>
<dbReference type="GO" id="GO:0000287">
    <property type="term" value="F:magnesium ion binding"/>
    <property type="evidence" value="ECO:0007669"/>
    <property type="project" value="UniProtKB-UniRule"/>
</dbReference>
<evidence type="ECO:0000313" key="19">
    <source>
        <dbReference type="EMBL" id="EQW18261.1"/>
    </source>
</evidence>
<evidence type="ECO:0000256" key="12">
    <source>
        <dbReference type="ARBA" id="ARBA00023229"/>
    </source>
</evidence>
<feature type="binding site" evidence="15">
    <location>
        <begin position="469"/>
        <end position="470"/>
    </location>
    <ligand>
        <name>substrate</name>
    </ligand>
</feature>
<dbReference type="InterPro" id="IPR014721">
    <property type="entry name" value="Ribsml_uS5_D2-typ_fold_subgr"/>
</dbReference>
<feature type="binding site" evidence="15">
    <location>
        <position position="692"/>
    </location>
    <ligand>
        <name>FMN</name>
        <dbReference type="ChEBI" id="CHEBI:58210"/>
    </ligand>
</feature>
<accession>W1MXC7</accession>
<keyword evidence="13 15" id="KW-0413">Isomerase</keyword>
<comment type="caution">
    <text evidence="15">Lacks conserved residue(s) required for the propagation of feature annotation.</text>
</comment>
<protein>
    <recommendedName>
        <fullName evidence="15">Isopentenyl-diphosphate delta-isomerase</fullName>
        <shortName evidence="15">IPP isomerase</shortName>
        <ecNumber evidence="15">5.3.3.2</ecNumber>
    </recommendedName>
    <alternativeName>
        <fullName evidence="15">Isopentenyl diphosphate:dimethylallyl diphosphate isomerase</fullName>
    </alternativeName>
    <alternativeName>
        <fullName evidence="15">Isopentenyl pyrophosphate isomerase</fullName>
    </alternativeName>
    <alternativeName>
        <fullName evidence="15">Type 2 isopentenyl diphosphate isomerase</fullName>
        <shortName evidence="15">IDI-2</shortName>
    </alternativeName>
</protein>
<organism evidence="19 20">
    <name type="scientific">Scardovia inopinata F0304</name>
    <dbReference type="NCBI Taxonomy" id="641146"/>
    <lineage>
        <taxon>Bacteria</taxon>
        <taxon>Bacillati</taxon>
        <taxon>Actinomycetota</taxon>
        <taxon>Actinomycetes</taxon>
        <taxon>Bifidobacteriales</taxon>
        <taxon>Bifidobacteriaceae</taxon>
        <taxon>Scardovia</taxon>
    </lineage>
</organism>
<dbReference type="SUPFAM" id="SSF55060">
    <property type="entry name" value="GHMP Kinase, C-terminal domain"/>
    <property type="match status" value="1"/>
</dbReference>
<evidence type="ECO:0000256" key="3">
    <source>
        <dbReference type="ARBA" id="ARBA00022630"/>
    </source>
</evidence>
<dbReference type="Pfam" id="PF01070">
    <property type="entry name" value="FMN_dh"/>
    <property type="match status" value="1"/>
</dbReference>
<evidence type="ECO:0000256" key="11">
    <source>
        <dbReference type="ARBA" id="ARBA00022857"/>
    </source>
</evidence>
<keyword evidence="7" id="KW-0547">Nucleotide-binding</keyword>
<feature type="binding site" evidence="15">
    <location>
        <position position="662"/>
    </location>
    <ligand>
        <name>FMN</name>
        <dbReference type="ChEBI" id="CHEBI:58210"/>
    </ligand>
</feature>
<keyword evidence="10 15" id="KW-0460">Magnesium</keyword>
<evidence type="ECO:0000256" key="14">
    <source>
        <dbReference type="ARBA" id="ARBA00025810"/>
    </source>
</evidence>
<proteinExistence type="inferred from homology"/>
<dbReference type="GO" id="GO:0010181">
    <property type="term" value="F:FMN binding"/>
    <property type="evidence" value="ECO:0007669"/>
    <property type="project" value="UniProtKB-UniRule"/>
</dbReference>